<accession>A0ABR3P3M4</accession>
<dbReference type="InterPro" id="IPR021833">
    <property type="entry name" value="DUF3425"/>
</dbReference>
<dbReference type="RefSeq" id="XP_069196955.1">
    <property type="nucleotide sequence ID" value="XM_069348577.1"/>
</dbReference>
<sequence>MSSPVTVEERRRDLAPVSNDESLYTRLPLNTEPTCTLDGVLKGFEAERRRAAQSGTPAASLVGPAYPSISSLLNPERASHSHPLSKVFTDILSKFPSISGVPEQVAVLYIMFLIMRWHIAPTQENFERLPPWARPVRSQLEIAHPAWIDHLPWPLMRDRMTRTQSLTTYHFDSFFIPFTTTLSLNWPYEPDSCLLPTKTASAGSTPGLENNASPAAGGAAIDNVLDGEEFSINPVFESHLRNLGNWSLGTPFRNAFPDLVDDVQIKDERRPSPLPLLNE</sequence>
<dbReference type="PANTHER" id="PTHR37012">
    <property type="entry name" value="B-ZIP TRANSCRIPTION FACTOR (EUROFUNG)-RELATED"/>
    <property type="match status" value="1"/>
</dbReference>
<dbReference type="PANTHER" id="PTHR37012:SF2">
    <property type="entry name" value="BZIP DOMAIN-CONTAINING PROTEIN-RELATED"/>
    <property type="match status" value="1"/>
</dbReference>
<protein>
    <submittedName>
        <fullName evidence="1">Uncharacterized protein</fullName>
    </submittedName>
</protein>
<comment type="caution">
    <text evidence="1">The sequence shown here is derived from an EMBL/GenBank/DDBJ whole genome shotgun (WGS) entry which is preliminary data.</text>
</comment>
<dbReference type="GeneID" id="95978530"/>
<keyword evidence="2" id="KW-1185">Reference proteome</keyword>
<name>A0ABR3P3M4_9PEZI</name>
<dbReference type="Proteomes" id="UP001562354">
    <property type="component" value="Unassembled WGS sequence"/>
</dbReference>
<evidence type="ECO:0000313" key="2">
    <source>
        <dbReference type="Proteomes" id="UP001562354"/>
    </source>
</evidence>
<evidence type="ECO:0000313" key="1">
    <source>
        <dbReference type="EMBL" id="KAL1297273.1"/>
    </source>
</evidence>
<gene>
    <name evidence="1" type="ORF">AAFC00_004830</name>
</gene>
<reference evidence="1 2" key="1">
    <citation type="submission" date="2024-07" db="EMBL/GenBank/DDBJ databases">
        <title>Draft sequence of the Neodothiora populina.</title>
        <authorList>
            <person name="Drown D.D."/>
            <person name="Schuette U.S."/>
            <person name="Buechlein A.B."/>
            <person name="Rusch D.R."/>
            <person name="Winton L.W."/>
            <person name="Adams G.A."/>
        </authorList>
    </citation>
    <scope>NUCLEOTIDE SEQUENCE [LARGE SCALE GENOMIC DNA]</scope>
    <source>
        <strain evidence="1 2">CPC 39397</strain>
    </source>
</reference>
<organism evidence="1 2">
    <name type="scientific">Neodothiora populina</name>
    <dbReference type="NCBI Taxonomy" id="2781224"/>
    <lineage>
        <taxon>Eukaryota</taxon>
        <taxon>Fungi</taxon>
        <taxon>Dikarya</taxon>
        <taxon>Ascomycota</taxon>
        <taxon>Pezizomycotina</taxon>
        <taxon>Dothideomycetes</taxon>
        <taxon>Dothideomycetidae</taxon>
        <taxon>Dothideales</taxon>
        <taxon>Dothioraceae</taxon>
        <taxon>Neodothiora</taxon>
    </lineage>
</organism>
<proteinExistence type="predicted"/>
<dbReference type="Pfam" id="PF11905">
    <property type="entry name" value="DUF3425"/>
    <property type="match status" value="1"/>
</dbReference>
<dbReference type="EMBL" id="JBFMKM010000016">
    <property type="protein sequence ID" value="KAL1297273.1"/>
    <property type="molecule type" value="Genomic_DNA"/>
</dbReference>